<protein>
    <submittedName>
        <fullName evidence="1">Glycosyltransferase</fullName>
    </submittedName>
</protein>
<gene>
    <name evidence="1" type="ORF">BcabD6B2_39840</name>
</gene>
<accession>A0AAV4LXR8</accession>
<dbReference type="RefSeq" id="XP_067716618.1">
    <property type="nucleotide sequence ID" value="XM_067860517.1"/>
</dbReference>
<dbReference type="Proteomes" id="UP001497744">
    <property type="component" value="Unassembled WGS sequence"/>
</dbReference>
<evidence type="ECO:0000313" key="2">
    <source>
        <dbReference type="Proteomes" id="UP001497744"/>
    </source>
</evidence>
<dbReference type="EMBL" id="BPLF01000003">
    <property type="protein sequence ID" value="GIX64549.1"/>
    <property type="molecule type" value="Genomic_DNA"/>
</dbReference>
<proteinExistence type="predicted"/>
<name>A0AAV4LXR8_BABCB</name>
<dbReference type="AlphaFoldDB" id="A0AAV4LXR8"/>
<comment type="caution">
    <text evidence="1">The sequence shown here is derived from an EMBL/GenBank/DDBJ whole genome shotgun (WGS) entry which is preliminary data.</text>
</comment>
<reference evidence="1 2" key="1">
    <citation type="submission" date="2021-06" db="EMBL/GenBank/DDBJ databases">
        <title>Genome sequence of Babesia caballi.</title>
        <authorList>
            <person name="Yamagishi J."/>
            <person name="Kidaka T."/>
            <person name="Ochi A."/>
        </authorList>
    </citation>
    <scope>NUCLEOTIDE SEQUENCE [LARGE SCALE GENOMIC DNA]</scope>
    <source>
        <strain evidence="1">USDA-D6B2</strain>
    </source>
</reference>
<keyword evidence="2" id="KW-1185">Reference proteome</keyword>
<organism evidence="1 2">
    <name type="scientific">Babesia caballi</name>
    <dbReference type="NCBI Taxonomy" id="5871"/>
    <lineage>
        <taxon>Eukaryota</taxon>
        <taxon>Sar</taxon>
        <taxon>Alveolata</taxon>
        <taxon>Apicomplexa</taxon>
        <taxon>Aconoidasida</taxon>
        <taxon>Piroplasmida</taxon>
        <taxon>Babesiidae</taxon>
        <taxon>Babesia</taxon>
    </lineage>
</organism>
<evidence type="ECO:0000313" key="1">
    <source>
        <dbReference type="EMBL" id="GIX64549.1"/>
    </source>
</evidence>
<dbReference type="GeneID" id="94196030"/>
<sequence>MSRLCGRLWRAGSDAQLLLPGVCALNLLQQLGRSRARVALGLAGADEDEVDGRQLWLLENAAKLLELQLHLVVVDQDSAPRVRHRQKVFTGRRFATQRWRGVRCAPGAAAPLNRRRQQLQ</sequence>